<dbReference type="Gene3D" id="1.10.630.10">
    <property type="entry name" value="Cytochrome P450"/>
    <property type="match status" value="1"/>
</dbReference>
<dbReference type="InterPro" id="IPR001128">
    <property type="entry name" value="Cyt_P450"/>
</dbReference>
<reference evidence="3 4" key="1">
    <citation type="journal article" date="2019" name="Int. J. Syst. Evol. Microbiol.">
        <title>The Global Catalogue of Microorganisms (GCM) 10K type strain sequencing project: providing services to taxonomists for standard genome sequencing and annotation.</title>
        <authorList>
            <consortium name="The Broad Institute Genomics Platform"/>
            <consortium name="The Broad Institute Genome Sequencing Center for Infectious Disease"/>
            <person name="Wu L."/>
            <person name="Ma J."/>
        </authorList>
    </citation>
    <scope>NUCLEOTIDE SEQUENCE [LARGE SCALE GENOMIC DNA]</scope>
    <source>
        <strain evidence="3 4">JCM 14545</strain>
    </source>
</reference>
<keyword evidence="4" id="KW-1185">Reference proteome</keyword>
<keyword evidence="2" id="KW-0408">Iron</keyword>
<protein>
    <submittedName>
        <fullName evidence="3">Cytochrome P450</fullName>
    </submittedName>
</protein>
<dbReference type="SUPFAM" id="SSF48264">
    <property type="entry name" value="Cytochrome P450"/>
    <property type="match status" value="1"/>
</dbReference>
<dbReference type="RefSeq" id="WP_344416704.1">
    <property type="nucleotide sequence ID" value="NZ_BAAANN010000008.1"/>
</dbReference>
<keyword evidence="2" id="KW-0349">Heme</keyword>
<evidence type="ECO:0000256" key="1">
    <source>
        <dbReference type="ARBA" id="ARBA00010617"/>
    </source>
</evidence>
<name>A0ABN2QMU2_9PSEU</name>
<accession>A0ABN2QMU2</accession>
<evidence type="ECO:0000313" key="4">
    <source>
        <dbReference type="Proteomes" id="UP001501116"/>
    </source>
</evidence>
<proteinExistence type="inferred from homology"/>
<dbReference type="PANTHER" id="PTHR46696">
    <property type="entry name" value="P450, PUTATIVE (EUROFUNG)-RELATED"/>
    <property type="match status" value="1"/>
</dbReference>
<dbReference type="InterPro" id="IPR036396">
    <property type="entry name" value="Cyt_P450_sf"/>
</dbReference>
<keyword evidence="2" id="KW-0560">Oxidoreductase</keyword>
<dbReference type="PANTHER" id="PTHR46696:SF1">
    <property type="entry name" value="CYTOCHROME P450 YJIB-RELATED"/>
    <property type="match status" value="1"/>
</dbReference>
<keyword evidence="2" id="KW-0503">Monooxygenase</keyword>
<organism evidence="3 4">
    <name type="scientific">Amycolatopsis minnesotensis</name>
    <dbReference type="NCBI Taxonomy" id="337894"/>
    <lineage>
        <taxon>Bacteria</taxon>
        <taxon>Bacillati</taxon>
        <taxon>Actinomycetota</taxon>
        <taxon>Actinomycetes</taxon>
        <taxon>Pseudonocardiales</taxon>
        <taxon>Pseudonocardiaceae</taxon>
        <taxon>Amycolatopsis</taxon>
    </lineage>
</organism>
<comment type="similarity">
    <text evidence="1 2">Belongs to the cytochrome P450 family.</text>
</comment>
<comment type="caution">
    <text evidence="3">The sequence shown here is derived from an EMBL/GenBank/DDBJ whole genome shotgun (WGS) entry which is preliminary data.</text>
</comment>
<dbReference type="Proteomes" id="UP001501116">
    <property type="component" value="Unassembled WGS sequence"/>
</dbReference>
<gene>
    <name evidence="3" type="ORF">GCM10009754_23570</name>
</gene>
<keyword evidence="2" id="KW-0479">Metal-binding</keyword>
<dbReference type="InterPro" id="IPR002397">
    <property type="entry name" value="Cyt_P450_B"/>
</dbReference>
<evidence type="ECO:0000313" key="3">
    <source>
        <dbReference type="EMBL" id="GAA1953632.1"/>
    </source>
</evidence>
<sequence length="381" mass="41829">MTTPLLAEPFNPVFQLDPYPSLAKLRLAGSLHRVPHPFLGEIWLTTHHRLVREVHSDPRWVKPIDDDDDGVASFDSPPPEHTRLRGLVQKAFTVRRIEQLRAWATEMTDGLLDRLAARGTVDLVTEYADAMPIEVIRKMAGLPPEYAAELVELMQGFLGEADLERQRLIFERAEQYVAGVIESKRAAPGGDDLASDLIAVRDGSDRLTEPELVKVLMTLLVNGAATTTNVIGTGALALLENPDQYALLAARPELTSSAVEEMLRYECPVGGIAWAAAADQEFEGVRFGKGEILGTSLQAANRDPAVFPDPDRFDITRAPNPHLTFSHGIHRCLGAELARMELQVAIGALVRRFTRIGLAGRPRWRGGPAVRGLLELPVTLA</sequence>
<dbReference type="PRINTS" id="PR00359">
    <property type="entry name" value="BP450"/>
</dbReference>
<dbReference type="PROSITE" id="PS00086">
    <property type="entry name" value="CYTOCHROME_P450"/>
    <property type="match status" value="1"/>
</dbReference>
<dbReference type="InterPro" id="IPR017972">
    <property type="entry name" value="Cyt_P450_CS"/>
</dbReference>
<dbReference type="EMBL" id="BAAANN010000008">
    <property type="protein sequence ID" value="GAA1953632.1"/>
    <property type="molecule type" value="Genomic_DNA"/>
</dbReference>
<dbReference type="Pfam" id="PF00067">
    <property type="entry name" value="p450"/>
    <property type="match status" value="1"/>
</dbReference>
<evidence type="ECO:0000256" key="2">
    <source>
        <dbReference type="RuleBase" id="RU000461"/>
    </source>
</evidence>